<dbReference type="RefSeq" id="WP_311714926.1">
    <property type="nucleotide sequence ID" value="NZ_JAVREZ010000005.1"/>
</dbReference>
<dbReference type="EMBL" id="JAVREZ010000005">
    <property type="protein sequence ID" value="MDT0481887.1"/>
    <property type="molecule type" value="Genomic_DNA"/>
</dbReference>
<dbReference type="Proteomes" id="UP001183824">
    <property type="component" value="Unassembled WGS sequence"/>
</dbReference>
<comment type="caution">
    <text evidence="4">The sequence shown here is derived from an EMBL/GenBank/DDBJ whole genome shotgun (WGS) entry which is preliminary data.</text>
</comment>
<evidence type="ECO:0000313" key="4">
    <source>
        <dbReference type="EMBL" id="MDT0481887.1"/>
    </source>
</evidence>
<organism evidence="4 5">
    <name type="scientific">Streptomyces doebereineriae</name>
    <dbReference type="NCBI Taxonomy" id="3075528"/>
    <lineage>
        <taxon>Bacteria</taxon>
        <taxon>Bacillati</taxon>
        <taxon>Actinomycetota</taxon>
        <taxon>Actinomycetes</taxon>
        <taxon>Kitasatosporales</taxon>
        <taxon>Streptomycetaceae</taxon>
        <taxon>Streptomyces</taxon>
    </lineage>
</organism>
<name>A0ABU2VAC3_9ACTN</name>
<protein>
    <submittedName>
        <fullName evidence="4">Acyl carrier protein</fullName>
    </submittedName>
</protein>
<dbReference type="SUPFAM" id="SSF47336">
    <property type="entry name" value="ACP-like"/>
    <property type="match status" value="1"/>
</dbReference>
<keyword evidence="1" id="KW-0596">Phosphopantetheine</keyword>
<dbReference type="InterPro" id="IPR009081">
    <property type="entry name" value="PP-bd_ACP"/>
</dbReference>
<evidence type="ECO:0000313" key="5">
    <source>
        <dbReference type="Proteomes" id="UP001183824"/>
    </source>
</evidence>
<dbReference type="PROSITE" id="PS50075">
    <property type="entry name" value="CARRIER"/>
    <property type="match status" value="1"/>
</dbReference>
<evidence type="ECO:0000256" key="1">
    <source>
        <dbReference type="ARBA" id="ARBA00022450"/>
    </source>
</evidence>
<evidence type="ECO:0000259" key="3">
    <source>
        <dbReference type="PROSITE" id="PS50075"/>
    </source>
</evidence>
<feature type="domain" description="Carrier" evidence="3">
    <location>
        <begin position="6"/>
        <end position="83"/>
    </location>
</feature>
<dbReference type="Gene3D" id="1.10.1200.10">
    <property type="entry name" value="ACP-like"/>
    <property type="match status" value="1"/>
</dbReference>
<gene>
    <name evidence="4" type="ORF">RNB18_17075</name>
</gene>
<dbReference type="PROSITE" id="PS00012">
    <property type="entry name" value="PHOSPHOPANTETHEINE"/>
    <property type="match status" value="1"/>
</dbReference>
<dbReference type="InterPro" id="IPR006162">
    <property type="entry name" value="Ppantetheine_attach_site"/>
</dbReference>
<dbReference type="Pfam" id="PF00550">
    <property type="entry name" value="PP-binding"/>
    <property type="match status" value="1"/>
</dbReference>
<reference evidence="5" key="1">
    <citation type="submission" date="2023-07" db="EMBL/GenBank/DDBJ databases">
        <title>30 novel species of actinomycetes from the DSMZ collection.</title>
        <authorList>
            <person name="Nouioui I."/>
        </authorList>
    </citation>
    <scope>NUCLEOTIDE SEQUENCE [LARGE SCALE GENOMIC DNA]</scope>
    <source>
        <strain evidence="5">DSM 41640</strain>
    </source>
</reference>
<proteinExistence type="predicted"/>
<dbReference type="InterPro" id="IPR036736">
    <property type="entry name" value="ACP-like_sf"/>
</dbReference>
<keyword evidence="2" id="KW-0597">Phosphoprotein</keyword>
<keyword evidence="5" id="KW-1185">Reference proteome</keyword>
<accession>A0ABU2VAC3</accession>
<sequence>MIERKNSEGYRVDKRRELHRAIEEIYGRPLKETDDVFSLGGSSLQALQLVVQFEEVLGVPVDVERLITAETISELVDELAADEPRLARE</sequence>
<evidence type="ECO:0000256" key="2">
    <source>
        <dbReference type="ARBA" id="ARBA00022553"/>
    </source>
</evidence>